<evidence type="ECO:0000313" key="2">
    <source>
        <dbReference type="Proteomes" id="UP000276133"/>
    </source>
</evidence>
<proteinExistence type="predicted"/>
<comment type="caution">
    <text evidence="1">The sequence shown here is derived from an EMBL/GenBank/DDBJ whole genome shotgun (WGS) entry which is preliminary data.</text>
</comment>
<name>A0A3M7QQJ3_BRAPC</name>
<keyword evidence="2" id="KW-1185">Reference proteome</keyword>
<gene>
    <name evidence="1" type="ORF">BpHYR1_046505</name>
</gene>
<reference evidence="1 2" key="1">
    <citation type="journal article" date="2018" name="Sci. Rep.">
        <title>Genomic signatures of local adaptation to the degree of environmental predictability in rotifers.</title>
        <authorList>
            <person name="Franch-Gras L."/>
            <person name="Hahn C."/>
            <person name="Garcia-Roger E.M."/>
            <person name="Carmona M.J."/>
            <person name="Serra M."/>
            <person name="Gomez A."/>
        </authorList>
    </citation>
    <scope>NUCLEOTIDE SEQUENCE [LARGE SCALE GENOMIC DNA]</scope>
    <source>
        <strain evidence="1">HYR1</strain>
    </source>
</reference>
<organism evidence="1 2">
    <name type="scientific">Brachionus plicatilis</name>
    <name type="common">Marine rotifer</name>
    <name type="synonym">Brachionus muelleri</name>
    <dbReference type="NCBI Taxonomy" id="10195"/>
    <lineage>
        <taxon>Eukaryota</taxon>
        <taxon>Metazoa</taxon>
        <taxon>Spiralia</taxon>
        <taxon>Gnathifera</taxon>
        <taxon>Rotifera</taxon>
        <taxon>Eurotatoria</taxon>
        <taxon>Monogononta</taxon>
        <taxon>Pseudotrocha</taxon>
        <taxon>Ploima</taxon>
        <taxon>Brachionidae</taxon>
        <taxon>Brachionus</taxon>
    </lineage>
</organism>
<sequence>MTSQKTSNENKLKLILSLLQLFLFNPFIFHCCNKIQKLKKIGYSKTRLKGSRIRSKFFAYSFKLV</sequence>
<dbReference type="Proteomes" id="UP000276133">
    <property type="component" value="Unassembled WGS sequence"/>
</dbReference>
<accession>A0A3M7QQJ3</accession>
<dbReference type="AlphaFoldDB" id="A0A3M7QQJ3"/>
<dbReference type="EMBL" id="REGN01005438">
    <property type="protein sequence ID" value="RNA13351.1"/>
    <property type="molecule type" value="Genomic_DNA"/>
</dbReference>
<protein>
    <submittedName>
        <fullName evidence="1">Uncharacterized protein</fullName>
    </submittedName>
</protein>
<evidence type="ECO:0000313" key="1">
    <source>
        <dbReference type="EMBL" id="RNA13351.1"/>
    </source>
</evidence>